<organism evidence="16 17">
    <name type="scientific">Flexistipes sinusarabici</name>
    <dbReference type="NCBI Taxonomy" id="2352"/>
    <lineage>
        <taxon>Bacteria</taxon>
        <taxon>Pseudomonadati</taxon>
        <taxon>Deferribacterota</taxon>
        <taxon>Deferribacteres</taxon>
        <taxon>Deferribacterales</taxon>
        <taxon>Flexistipitaceae</taxon>
        <taxon>Flexistipes</taxon>
    </lineage>
</organism>
<dbReference type="Gene3D" id="3.30.390.30">
    <property type="match status" value="1"/>
</dbReference>
<comment type="caution">
    <text evidence="16">The sequence shown here is derived from an EMBL/GenBank/DDBJ whole genome shotgun (WGS) entry which is preliminary data.</text>
</comment>
<evidence type="ECO:0000256" key="7">
    <source>
        <dbReference type="ARBA" id="ARBA00023157"/>
    </source>
</evidence>
<comment type="similarity">
    <text evidence="1 13">Belongs to the class-I pyridine nucleotide-disulfide oxidoreductase family.</text>
</comment>
<evidence type="ECO:0000256" key="6">
    <source>
        <dbReference type="ARBA" id="ARBA00023027"/>
    </source>
</evidence>
<evidence type="ECO:0000256" key="13">
    <source>
        <dbReference type="RuleBase" id="RU003691"/>
    </source>
</evidence>
<evidence type="ECO:0000259" key="15">
    <source>
        <dbReference type="Pfam" id="PF07992"/>
    </source>
</evidence>
<feature type="binding site" evidence="11">
    <location>
        <position position="115"/>
    </location>
    <ligand>
        <name>FAD</name>
        <dbReference type="ChEBI" id="CHEBI:57692"/>
    </ligand>
</feature>
<evidence type="ECO:0000259" key="14">
    <source>
        <dbReference type="Pfam" id="PF02852"/>
    </source>
</evidence>
<dbReference type="InterPro" id="IPR001100">
    <property type="entry name" value="Pyr_nuc-diS_OxRdtase"/>
</dbReference>
<dbReference type="GO" id="GO:0050660">
    <property type="term" value="F:flavin adenine dinucleotide binding"/>
    <property type="evidence" value="ECO:0007669"/>
    <property type="project" value="TreeGrafter"/>
</dbReference>
<dbReference type="InterPro" id="IPR004099">
    <property type="entry name" value="Pyr_nucl-diS_OxRdtase_dimer"/>
</dbReference>
<dbReference type="InterPro" id="IPR036188">
    <property type="entry name" value="FAD/NAD-bd_sf"/>
</dbReference>
<evidence type="ECO:0000256" key="3">
    <source>
        <dbReference type="ARBA" id="ARBA00022630"/>
    </source>
</evidence>
<feature type="binding site" evidence="11">
    <location>
        <begin position="181"/>
        <end position="188"/>
    </location>
    <ligand>
        <name>NAD(+)</name>
        <dbReference type="ChEBI" id="CHEBI:57540"/>
    </ligand>
</feature>
<proteinExistence type="inferred from homology"/>
<dbReference type="Gene3D" id="3.50.50.60">
    <property type="entry name" value="FAD/NAD(P)-binding domain"/>
    <property type="match status" value="2"/>
</dbReference>
<dbReference type="GO" id="GO:0006103">
    <property type="term" value="P:2-oxoglutarate metabolic process"/>
    <property type="evidence" value="ECO:0007669"/>
    <property type="project" value="TreeGrafter"/>
</dbReference>
<dbReference type="GO" id="GO:0004148">
    <property type="term" value="F:dihydrolipoyl dehydrogenase (NADH) activity"/>
    <property type="evidence" value="ECO:0007669"/>
    <property type="project" value="TreeGrafter"/>
</dbReference>
<accession>A0A3D5Q8X4</accession>
<dbReference type="Pfam" id="PF07992">
    <property type="entry name" value="Pyr_redox_2"/>
    <property type="match status" value="1"/>
</dbReference>
<keyword evidence="3 13" id="KW-0285">Flavoprotein</keyword>
<dbReference type="PIRSF" id="PIRSF000350">
    <property type="entry name" value="Mercury_reductase_MerA"/>
    <property type="match status" value="1"/>
</dbReference>
<evidence type="ECO:0000256" key="8">
    <source>
        <dbReference type="ARBA" id="ARBA00023284"/>
    </source>
</evidence>
<dbReference type="Proteomes" id="UP000262325">
    <property type="component" value="Unassembled WGS sequence"/>
</dbReference>
<evidence type="ECO:0000256" key="9">
    <source>
        <dbReference type="ARBA" id="ARBA00031281"/>
    </source>
</evidence>
<dbReference type="Pfam" id="PF02852">
    <property type="entry name" value="Pyr_redox_dim"/>
    <property type="match status" value="1"/>
</dbReference>
<dbReference type="PRINTS" id="PR00368">
    <property type="entry name" value="FADPNR"/>
</dbReference>
<protein>
    <recommendedName>
        <fullName evidence="2">Dihydrolipoyl dehydrogenase</fullName>
    </recommendedName>
    <alternativeName>
        <fullName evidence="9">Dihydrolipoamide dehydrogenase</fullName>
    </alternativeName>
</protein>
<feature type="domain" description="FAD/NAD(P)-binding" evidence="15">
    <location>
        <begin position="4"/>
        <end position="324"/>
    </location>
</feature>
<feature type="binding site" evidence="11">
    <location>
        <begin position="144"/>
        <end position="146"/>
    </location>
    <ligand>
        <name>FAD</name>
        <dbReference type="ChEBI" id="CHEBI:57692"/>
    </ligand>
</feature>
<keyword evidence="8 13" id="KW-0676">Redox-active center</keyword>
<feature type="active site" description="Proton acceptor" evidence="10">
    <location>
        <position position="437"/>
    </location>
</feature>
<evidence type="ECO:0000256" key="12">
    <source>
        <dbReference type="PIRSR" id="PIRSR000350-4"/>
    </source>
</evidence>
<sequence>MKKYDVVVIGSGPGGLEAALNLKAQGKSVCVVALSRQHFGGVCLNSGCMPTKGYLKTAAIYRNAHIAVEFGLDIKPGDIDLNKIKSSVYETVNMLSEGMGNMMDGSGLEFSFGKGSLKSEKEVLVDKGNGETEILESDYIIIATGSTSARLPFADFDGTYILNSDQLLLNTDLPEKMLIIGGGAIGCEFATLYNSFGTKIKIVEAMDSLLPCEDKDVTDALKENFKSKGVSVETGTMVESLDVENGIVKAKYKNAEIVEKFDKVLISTGRIPLTAELNLDAAGIQTDKNFIVVDEYLRTTCENIYAVGDVIGGNMYAHSASYEGRVAANNILNPRSEKLDERAVPRVVFTDPEIGSTGIVKADEHVKELYVPGIMKGRPVVERADVGVMKIFVYKDSDTVAGATFFGKHATENIHQMVMAVQNKLNVKDIAATMFAHPTYAEPLADLASTVTDT</sequence>
<feature type="binding site" evidence="11">
    <location>
        <position position="269"/>
    </location>
    <ligand>
        <name>NAD(+)</name>
        <dbReference type="ChEBI" id="CHEBI:57540"/>
    </ligand>
</feature>
<feature type="binding site" evidence="11">
    <location>
        <position position="309"/>
    </location>
    <ligand>
        <name>FAD</name>
        <dbReference type="ChEBI" id="CHEBI:57692"/>
    </ligand>
</feature>
<dbReference type="SUPFAM" id="SSF51905">
    <property type="entry name" value="FAD/NAD(P)-binding domain"/>
    <property type="match status" value="1"/>
</dbReference>
<dbReference type="SUPFAM" id="SSF55424">
    <property type="entry name" value="FAD/NAD-linked reductases, dimerisation (C-terminal) domain"/>
    <property type="match status" value="1"/>
</dbReference>
<evidence type="ECO:0000313" key="17">
    <source>
        <dbReference type="Proteomes" id="UP000262325"/>
    </source>
</evidence>
<feature type="binding site" evidence="11">
    <location>
        <position position="204"/>
    </location>
    <ligand>
        <name>NAD(+)</name>
        <dbReference type="ChEBI" id="CHEBI:57540"/>
    </ligand>
</feature>
<keyword evidence="5 13" id="KW-0560">Oxidoreductase</keyword>
<keyword evidence="4 11" id="KW-0274">FAD</keyword>
<evidence type="ECO:0000313" key="16">
    <source>
        <dbReference type="EMBL" id="HCW92100.1"/>
    </source>
</evidence>
<gene>
    <name evidence="16" type="ORF">DHM44_00285</name>
</gene>
<dbReference type="PANTHER" id="PTHR22912:SF217">
    <property type="entry name" value="DIHYDROLIPOYL DEHYDROGENASE"/>
    <property type="match status" value="1"/>
</dbReference>
<feature type="disulfide bond" description="Redox-active" evidence="12">
    <location>
        <begin position="43"/>
        <end position="48"/>
    </location>
</feature>
<dbReference type="PROSITE" id="PS00076">
    <property type="entry name" value="PYRIDINE_REDOX_1"/>
    <property type="match status" value="1"/>
</dbReference>
<name>A0A3D5Q8X4_FLESI</name>
<evidence type="ECO:0000256" key="1">
    <source>
        <dbReference type="ARBA" id="ARBA00007532"/>
    </source>
</evidence>
<reference evidence="16 17" key="1">
    <citation type="journal article" date="2018" name="Nat. Biotechnol.">
        <title>A standardized bacterial taxonomy based on genome phylogeny substantially revises the tree of life.</title>
        <authorList>
            <person name="Parks D.H."/>
            <person name="Chuvochina M."/>
            <person name="Waite D.W."/>
            <person name="Rinke C."/>
            <person name="Skarshewski A."/>
            <person name="Chaumeil P.A."/>
            <person name="Hugenholtz P."/>
        </authorList>
    </citation>
    <scope>NUCLEOTIDE SEQUENCE [LARGE SCALE GENOMIC DNA]</scope>
    <source>
        <strain evidence="16">UBA8672</strain>
    </source>
</reference>
<dbReference type="InterPro" id="IPR012999">
    <property type="entry name" value="Pyr_OxRdtase_I_AS"/>
</dbReference>
<evidence type="ECO:0000256" key="11">
    <source>
        <dbReference type="PIRSR" id="PIRSR000350-3"/>
    </source>
</evidence>
<evidence type="ECO:0000256" key="5">
    <source>
        <dbReference type="ARBA" id="ARBA00023002"/>
    </source>
</evidence>
<dbReference type="AlphaFoldDB" id="A0A3D5Q8X4"/>
<dbReference type="PANTHER" id="PTHR22912">
    <property type="entry name" value="DISULFIDE OXIDOREDUCTASE"/>
    <property type="match status" value="1"/>
</dbReference>
<keyword evidence="7" id="KW-1015">Disulfide bond</keyword>
<feature type="binding site" evidence="11">
    <location>
        <begin position="315"/>
        <end position="318"/>
    </location>
    <ligand>
        <name>FAD</name>
        <dbReference type="ChEBI" id="CHEBI:57692"/>
    </ligand>
</feature>
<dbReference type="InterPro" id="IPR016156">
    <property type="entry name" value="FAD/NAD-linked_Rdtase_dimer_sf"/>
</dbReference>
<dbReference type="PRINTS" id="PR00411">
    <property type="entry name" value="PNDRDTASEI"/>
</dbReference>
<keyword evidence="11" id="KW-0547">Nucleotide-binding</keyword>
<dbReference type="EMBL" id="DPPF01000005">
    <property type="protein sequence ID" value="HCW92100.1"/>
    <property type="molecule type" value="Genomic_DNA"/>
</dbReference>
<dbReference type="InterPro" id="IPR050151">
    <property type="entry name" value="Class-I_Pyr_Nuc-Dis_Oxidored"/>
</dbReference>
<evidence type="ECO:0000256" key="2">
    <source>
        <dbReference type="ARBA" id="ARBA00016961"/>
    </source>
</evidence>
<feature type="domain" description="Pyridine nucleotide-disulphide oxidoreductase dimerisation" evidence="14">
    <location>
        <begin position="344"/>
        <end position="445"/>
    </location>
</feature>
<comment type="cofactor">
    <cofactor evidence="11">
        <name>FAD</name>
        <dbReference type="ChEBI" id="CHEBI:57692"/>
    </cofactor>
    <text evidence="11">Binds 1 FAD per subunit.</text>
</comment>
<evidence type="ECO:0000256" key="10">
    <source>
        <dbReference type="PIRSR" id="PIRSR000350-2"/>
    </source>
</evidence>
<keyword evidence="6 11" id="KW-0520">NAD</keyword>
<evidence type="ECO:0000256" key="4">
    <source>
        <dbReference type="ARBA" id="ARBA00022827"/>
    </source>
</evidence>
<feature type="binding site" evidence="11">
    <location>
        <position position="52"/>
    </location>
    <ligand>
        <name>FAD</name>
        <dbReference type="ChEBI" id="CHEBI:57692"/>
    </ligand>
</feature>
<dbReference type="InterPro" id="IPR023753">
    <property type="entry name" value="FAD/NAD-binding_dom"/>
</dbReference>